<comment type="function">
    <text evidence="1">Catalyzes the 2-thiolation of uridine at the wobble position (U34) of mitochondrial tRNA(Lys), tRNA(Glu) and tRNA(Gln). Required for the formation of 5-taurinomethyl-2-thiouridine (tm5s2U) of mitochondrial tRNA(Lys), tRNA(Glu), and tRNA(Gln) at the wobble position. ATP is required to activate the C2 atom of the wobble base.</text>
</comment>
<dbReference type="EC" id="2.8.1.14" evidence="3"/>
<evidence type="ECO:0000256" key="11">
    <source>
        <dbReference type="ARBA" id="ARBA00049564"/>
    </source>
</evidence>
<dbReference type="InterPro" id="IPR051305">
    <property type="entry name" value="tRNA_2-thiouridylase_MnmA"/>
</dbReference>
<protein>
    <recommendedName>
        <fullName evidence="3">tRNA-5-taurinomethyluridine 2-sulfurtransferase</fullName>
        <ecNumber evidence="3">2.8.1.14</ecNumber>
    </recommendedName>
</protein>
<dbReference type="HAMAP" id="MF_00144">
    <property type="entry name" value="tRNA_thiouridyl_MnmA"/>
    <property type="match status" value="1"/>
</dbReference>
<comment type="catalytic activity">
    <reaction evidence="11">
        <text>5-taurinomethyluridine(34) in tRNA + S-sulfanyl-L-cysteinyl-[protein] + AH2 + ATP = 5-taurinomethyl-2-thiouridine(34) in tRNA + L-cysteinyl-[protein] + A + AMP + diphosphate + H(+)</text>
        <dbReference type="Rhea" id="RHEA:47040"/>
        <dbReference type="Rhea" id="RHEA-COMP:10131"/>
        <dbReference type="Rhea" id="RHEA-COMP:11726"/>
        <dbReference type="Rhea" id="RHEA-COMP:11732"/>
        <dbReference type="Rhea" id="RHEA-COMP:11733"/>
        <dbReference type="ChEBI" id="CHEBI:13193"/>
        <dbReference type="ChEBI" id="CHEBI:15378"/>
        <dbReference type="ChEBI" id="CHEBI:17499"/>
        <dbReference type="ChEBI" id="CHEBI:29950"/>
        <dbReference type="ChEBI" id="CHEBI:30616"/>
        <dbReference type="ChEBI" id="CHEBI:33019"/>
        <dbReference type="ChEBI" id="CHEBI:61963"/>
        <dbReference type="ChEBI" id="CHEBI:87171"/>
        <dbReference type="ChEBI" id="CHEBI:87172"/>
        <dbReference type="ChEBI" id="CHEBI:456215"/>
        <dbReference type="EC" id="2.8.1.14"/>
    </reaction>
</comment>
<dbReference type="Gene3D" id="3.90.1010.10">
    <property type="match status" value="1"/>
</dbReference>
<dbReference type="CDD" id="cd01998">
    <property type="entry name" value="MnmA_TRMU-like"/>
    <property type="match status" value="1"/>
</dbReference>
<accession>A0AAD8PFT1</accession>
<keyword evidence="4" id="KW-0820">tRNA-binding</keyword>
<keyword evidence="8" id="KW-0067">ATP-binding</keyword>
<evidence type="ECO:0000256" key="7">
    <source>
        <dbReference type="ARBA" id="ARBA00022741"/>
    </source>
</evidence>
<dbReference type="NCBIfam" id="NF001138">
    <property type="entry name" value="PRK00143.1"/>
    <property type="match status" value="1"/>
</dbReference>
<evidence type="ECO:0000259" key="12">
    <source>
        <dbReference type="Pfam" id="PF02657"/>
    </source>
</evidence>
<evidence type="ECO:0000256" key="3">
    <source>
        <dbReference type="ARBA" id="ARBA00011953"/>
    </source>
</evidence>
<sequence length="596" mass="67105">MKQVLKAAEHPTVTSVTAESHSIIRSYRDKLSSLSDGEECIRTLAEMGAKLYEGAEEPPILKAPPTKLHETKSFRLPIATENNEDERTYFIFDSTLSSEYRLIKGCISSIYLAVRVDPEGMVHVDGTSDSLITKAMLALILDEIEGRSSNDIMQMQSINIGGGSPLKEIGIIRRNGVETILKHIKDEIISQRNTEMALKTPQQNKSHKRVAVLVSGGVDSSVALWLLMNQGYDVEAFYLKVWGIANDNEPGQCDWETDIDYLMKICETLNVPLHIIPFQEIYRSCVIEPFVEGTRCGETPNPDVFCNEFVKFGSFLEYAKRWGFTHVASGHYARLEGDTLKVPSRDNEGNKIYIDEVIQRLCLAKDTGKDQTYFLSRLSQEQLKHVMFPLGNLLKKEVRHIARTLHFPNHDRKDSMGLCFLGKVNVRSFLRGYVGHQPGPIIDEDSNEVLGEHSGLYNFTIGQREGIAPFLSSAKETHKCRYVVRKEPETNTLYVTSCYNSDKYVSKGSIRRCFRVTDIKWNVPDFASFTRGNDARLQLKLRHSTNYMEGIVTFDDIEDPVSANVSLHKPDVGIASGQYAVFYSDDKCIGAGKMVA</sequence>
<dbReference type="AlphaFoldDB" id="A0AAD8PFT1"/>
<evidence type="ECO:0000313" key="16">
    <source>
        <dbReference type="Proteomes" id="UP001230268"/>
    </source>
</evidence>
<dbReference type="InterPro" id="IPR003808">
    <property type="entry name" value="Fe-S_metab-assoc_dom"/>
</dbReference>
<dbReference type="SUPFAM" id="SSF82649">
    <property type="entry name" value="SufE/NifU"/>
    <property type="match status" value="1"/>
</dbReference>
<dbReference type="Pfam" id="PF20259">
    <property type="entry name" value="tRNA_Me_trans_M"/>
    <property type="match status" value="1"/>
</dbReference>
<keyword evidence="16" id="KW-1185">Reference proteome</keyword>
<evidence type="ECO:0000313" key="15">
    <source>
        <dbReference type="EMBL" id="KAK1444621.1"/>
    </source>
</evidence>
<dbReference type="InterPro" id="IPR023382">
    <property type="entry name" value="MnmA-like_central_sf"/>
</dbReference>
<keyword evidence="9" id="KW-0694">RNA-binding</keyword>
<dbReference type="InterPro" id="IPR046884">
    <property type="entry name" value="MnmA-like_central"/>
</dbReference>
<evidence type="ECO:0000256" key="5">
    <source>
        <dbReference type="ARBA" id="ARBA00022679"/>
    </source>
</evidence>
<dbReference type="InterPro" id="IPR046885">
    <property type="entry name" value="MnmA-like_C"/>
</dbReference>
<dbReference type="Pfam" id="PF20258">
    <property type="entry name" value="tRNA_Me_trans_C"/>
    <property type="match status" value="1"/>
</dbReference>
<dbReference type="EMBL" id="JAVEPI010000001">
    <property type="protein sequence ID" value="KAK1444621.1"/>
    <property type="molecule type" value="Genomic_DNA"/>
</dbReference>
<gene>
    <name evidence="15" type="ORF">BgAZ_105270</name>
</gene>
<dbReference type="SUPFAM" id="SSF52402">
    <property type="entry name" value="Adenine nucleotide alpha hydrolases-like"/>
    <property type="match status" value="1"/>
</dbReference>
<reference evidence="15" key="1">
    <citation type="submission" date="2023-08" db="EMBL/GenBank/DDBJ databases">
        <title>Draft sequence of the Babesia gibsoni genome.</title>
        <authorList>
            <person name="Yamagishi J.Y."/>
            <person name="Xuan X.X."/>
        </authorList>
    </citation>
    <scope>NUCLEOTIDE SEQUENCE</scope>
    <source>
        <strain evidence="15">Azabu</strain>
    </source>
</reference>
<feature type="domain" description="tRNA-specific 2-thiouridylase MnmA-like C-terminal" evidence="13">
    <location>
        <begin position="512"/>
        <end position="593"/>
    </location>
</feature>
<dbReference type="Proteomes" id="UP001230268">
    <property type="component" value="Unassembled WGS sequence"/>
</dbReference>
<dbReference type="InterPro" id="IPR014729">
    <property type="entry name" value="Rossmann-like_a/b/a_fold"/>
</dbReference>
<keyword evidence="10" id="KW-1015">Disulfide bond</keyword>
<evidence type="ECO:0000256" key="4">
    <source>
        <dbReference type="ARBA" id="ARBA00022555"/>
    </source>
</evidence>
<comment type="similarity">
    <text evidence="2">Belongs to the MnmA/TRMU family.</text>
</comment>
<dbReference type="InterPro" id="IPR004506">
    <property type="entry name" value="MnmA-like"/>
</dbReference>
<evidence type="ECO:0000256" key="1">
    <source>
        <dbReference type="ARBA" id="ARBA00003986"/>
    </source>
</evidence>
<dbReference type="Gene3D" id="2.30.30.280">
    <property type="entry name" value="Adenine nucleotide alpha hydrolases-like domains"/>
    <property type="match status" value="1"/>
</dbReference>
<dbReference type="GO" id="GO:0008033">
    <property type="term" value="P:tRNA processing"/>
    <property type="evidence" value="ECO:0007669"/>
    <property type="project" value="UniProtKB-KW"/>
</dbReference>
<keyword evidence="6" id="KW-0819">tRNA processing</keyword>
<evidence type="ECO:0000256" key="10">
    <source>
        <dbReference type="ARBA" id="ARBA00023157"/>
    </source>
</evidence>
<dbReference type="Gene3D" id="2.40.30.10">
    <property type="entry name" value="Translation factors"/>
    <property type="match status" value="1"/>
</dbReference>
<name>A0AAD8PFT1_BABGI</name>
<evidence type="ECO:0000256" key="8">
    <source>
        <dbReference type="ARBA" id="ARBA00022840"/>
    </source>
</evidence>
<dbReference type="GO" id="GO:0005524">
    <property type="term" value="F:ATP binding"/>
    <property type="evidence" value="ECO:0007669"/>
    <property type="project" value="UniProtKB-KW"/>
</dbReference>
<evidence type="ECO:0000259" key="14">
    <source>
        <dbReference type="Pfam" id="PF20259"/>
    </source>
</evidence>
<dbReference type="Pfam" id="PF02657">
    <property type="entry name" value="SufE"/>
    <property type="match status" value="1"/>
</dbReference>
<evidence type="ECO:0000256" key="9">
    <source>
        <dbReference type="ARBA" id="ARBA00022884"/>
    </source>
</evidence>
<evidence type="ECO:0000256" key="2">
    <source>
        <dbReference type="ARBA" id="ARBA00006191"/>
    </source>
</evidence>
<dbReference type="GO" id="GO:0000049">
    <property type="term" value="F:tRNA binding"/>
    <property type="evidence" value="ECO:0007669"/>
    <property type="project" value="UniProtKB-KW"/>
</dbReference>
<comment type="caution">
    <text evidence="15">The sequence shown here is derived from an EMBL/GenBank/DDBJ whole genome shotgun (WGS) entry which is preliminary data.</text>
</comment>
<evidence type="ECO:0000256" key="6">
    <source>
        <dbReference type="ARBA" id="ARBA00022694"/>
    </source>
</evidence>
<dbReference type="PANTHER" id="PTHR43052">
    <property type="match status" value="1"/>
</dbReference>
<dbReference type="Pfam" id="PF03054">
    <property type="entry name" value="tRNA_Me_trans"/>
    <property type="match status" value="1"/>
</dbReference>
<evidence type="ECO:0000259" key="13">
    <source>
        <dbReference type="Pfam" id="PF20258"/>
    </source>
</evidence>
<keyword evidence="7" id="KW-0547">Nucleotide-binding</keyword>
<proteinExistence type="inferred from homology"/>
<dbReference type="Gene3D" id="3.40.50.620">
    <property type="entry name" value="HUPs"/>
    <property type="match status" value="1"/>
</dbReference>
<organism evidence="15 16">
    <name type="scientific">Babesia gibsoni</name>
    <dbReference type="NCBI Taxonomy" id="33632"/>
    <lineage>
        <taxon>Eukaryota</taxon>
        <taxon>Sar</taxon>
        <taxon>Alveolata</taxon>
        <taxon>Apicomplexa</taxon>
        <taxon>Aconoidasida</taxon>
        <taxon>Piroplasmida</taxon>
        <taxon>Babesiidae</taxon>
        <taxon>Babesia</taxon>
    </lineage>
</organism>
<dbReference type="GO" id="GO:0061708">
    <property type="term" value="F:tRNA-5-taurinomethyluridine 2-sulfurtransferase"/>
    <property type="evidence" value="ECO:0007669"/>
    <property type="project" value="UniProtKB-EC"/>
</dbReference>
<feature type="domain" description="tRNA-specific 2-thiouridylase MnmA-like central" evidence="14">
    <location>
        <begin position="428"/>
        <end position="496"/>
    </location>
</feature>
<feature type="domain" description="Fe-S metabolism associated" evidence="12">
    <location>
        <begin position="95"/>
        <end position="186"/>
    </location>
</feature>
<dbReference type="PANTHER" id="PTHR43052:SF1">
    <property type="entry name" value="TRNA-5-TAURINOMETHYLURIDINE 2-SULFURTRANSFERASE"/>
    <property type="match status" value="1"/>
</dbReference>
<dbReference type="NCBIfam" id="TIGR00420">
    <property type="entry name" value="trmU"/>
    <property type="match status" value="1"/>
</dbReference>
<keyword evidence="5" id="KW-0808">Transferase</keyword>